<dbReference type="SMART" id="SM00336">
    <property type="entry name" value="BBOX"/>
    <property type="match status" value="1"/>
</dbReference>
<dbReference type="GO" id="GO:0003700">
    <property type="term" value="F:DNA-binding transcription factor activity"/>
    <property type="evidence" value="ECO:0007669"/>
    <property type="project" value="TreeGrafter"/>
</dbReference>
<feature type="domain" description="CCT" evidence="11">
    <location>
        <begin position="245"/>
        <end position="287"/>
    </location>
</feature>
<evidence type="ECO:0000259" key="11">
    <source>
        <dbReference type="PROSITE" id="PS51017"/>
    </source>
</evidence>
<keyword evidence="5" id="KW-0862">Zinc</keyword>
<comment type="subcellular location">
    <subcellularLocation>
        <location evidence="1 8">Nucleus</location>
    </subcellularLocation>
</comment>
<evidence type="ECO:0000256" key="1">
    <source>
        <dbReference type="ARBA" id="ARBA00004123"/>
    </source>
</evidence>
<evidence type="ECO:0000256" key="3">
    <source>
        <dbReference type="ARBA" id="ARBA00022723"/>
    </source>
</evidence>
<dbReference type="PANTHER" id="PTHR31319">
    <property type="entry name" value="ZINC FINGER PROTEIN CONSTANS-LIKE 4"/>
    <property type="match status" value="1"/>
</dbReference>
<evidence type="ECO:0000256" key="4">
    <source>
        <dbReference type="ARBA" id="ARBA00022771"/>
    </source>
</evidence>
<gene>
    <name evidence="12" type="ORF">H6P81_008621</name>
</gene>
<keyword evidence="13" id="KW-1185">Reference proteome</keyword>
<dbReference type="EMBL" id="JAINDJ010000004">
    <property type="protein sequence ID" value="KAG9448656.1"/>
    <property type="molecule type" value="Genomic_DNA"/>
</dbReference>
<dbReference type="GO" id="GO:0009909">
    <property type="term" value="P:regulation of flower development"/>
    <property type="evidence" value="ECO:0007669"/>
    <property type="project" value="InterPro"/>
</dbReference>
<feature type="region of interest" description="Disordered" evidence="9">
    <location>
        <begin position="116"/>
        <end position="142"/>
    </location>
</feature>
<dbReference type="InterPro" id="IPR000315">
    <property type="entry name" value="Znf_B-box"/>
</dbReference>
<evidence type="ECO:0000313" key="13">
    <source>
        <dbReference type="Proteomes" id="UP000825729"/>
    </source>
</evidence>
<reference evidence="12 13" key="1">
    <citation type="submission" date="2021-07" db="EMBL/GenBank/DDBJ databases">
        <title>The Aristolochia fimbriata genome: insights into angiosperm evolution, floral development and chemical biosynthesis.</title>
        <authorList>
            <person name="Jiao Y."/>
        </authorList>
    </citation>
    <scope>NUCLEOTIDE SEQUENCE [LARGE SCALE GENOMIC DNA]</scope>
    <source>
        <strain evidence="12">IBCAS-2021</strain>
        <tissue evidence="12">Leaf</tissue>
    </source>
</reference>
<keyword evidence="4 7" id="KW-0863">Zinc-finger</keyword>
<evidence type="ECO:0000256" key="6">
    <source>
        <dbReference type="ARBA" id="ARBA00023242"/>
    </source>
</evidence>
<dbReference type="InterPro" id="IPR045281">
    <property type="entry name" value="CONSTANS-like"/>
</dbReference>
<keyword evidence="6 8" id="KW-0539">Nucleus</keyword>
<keyword evidence="3" id="KW-0479">Metal-binding</keyword>
<evidence type="ECO:0000256" key="5">
    <source>
        <dbReference type="ARBA" id="ARBA00022833"/>
    </source>
</evidence>
<dbReference type="InterPro" id="IPR049808">
    <property type="entry name" value="CONSTANS-like_Bbox1"/>
</dbReference>
<evidence type="ECO:0000256" key="7">
    <source>
        <dbReference type="PROSITE-ProRule" id="PRU00024"/>
    </source>
</evidence>
<feature type="compositionally biased region" description="Low complexity" evidence="9">
    <location>
        <begin position="116"/>
        <end position="129"/>
    </location>
</feature>
<feature type="domain" description="B box-type" evidence="10">
    <location>
        <begin position="31"/>
        <end position="81"/>
    </location>
</feature>
<evidence type="ECO:0000256" key="9">
    <source>
        <dbReference type="SAM" id="MobiDB-lite"/>
    </source>
</evidence>
<evidence type="ECO:0000313" key="12">
    <source>
        <dbReference type="EMBL" id="KAG9448656.1"/>
    </source>
</evidence>
<dbReference type="Pfam" id="PF06203">
    <property type="entry name" value="CCT"/>
    <property type="match status" value="1"/>
</dbReference>
<organism evidence="12 13">
    <name type="scientific">Aristolochia fimbriata</name>
    <name type="common">White veined hardy Dutchman's pipe vine</name>
    <dbReference type="NCBI Taxonomy" id="158543"/>
    <lineage>
        <taxon>Eukaryota</taxon>
        <taxon>Viridiplantae</taxon>
        <taxon>Streptophyta</taxon>
        <taxon>Embryophyta</taxon>
        <taxon>Tracheophyta</taxon>
        <taxon>Spermatophyta</taxon>
        <taxon>Magnoliopsida</taxon>
        <taxon>Magnoliidae</taxon>
        <taxon>Piperales</taxon>
        <taxon>Aristolochiaceae</taxon>
        <taxon>Aristolochia</taxon>
    </lineage>
</organism>
<evidence type="ECO:0000259" key="10">
    <source>
        <dbReference type="PROSITE" id="PS50119"/>
    </source>
</evidence>
<evidence type="ECO:0000256" key="2">
    <source>
        <dbReference type="ARBA" id="ARBA00010024"/>
    </source>
</evidence>
<dbReference type="AlphaFoldDB" id="A0AAV7EJT7"/>
<comment type="similarity">
    <text evidence="2">Belongs to the CONSTANS family.</text>
</comment>
<proteinExistence type="inferred from homology"/>
<evidence type="ECO:0000256" key="8">
    <source>
        <dbReference type="PROSITE-ProRule" id="PRU00357"/>
    </source>
</evidence>
<accession>A0AAV7EJT7</accession>
<dbReference type="PROSITE" id="PS50119">
    <property type="entry name" value="ZF_BBOX"/>
    <property type="match status" value="1"/>
</dbReference>
<dbReference type="Proteomes" id="UP000825729">
    <property type="component" value="Unassembled WGS sequence"/>
</dbReference>
<dbReference type="InterPro" id="IPR010402">
    <property type="entry name" value="CCT_domain"/>
</dbReference>
<dbReference type="GO" id="GO:0005634">
    <property type="term" value="C:nucleus"/>
    <property type="evidence" value="ECO:0007669"/>
    <property type="project" value="UniProtKB-SubCell"/>
</dbReference>
<dbReference type="GO" id="GO:0008270">
    <property type="term" value="F:zinc ion binding"/>
    <property type="evidence" value="ECO:0007669"/>
    <property type="project" value="UniProtKB-KW"/>
</dbReference>
<protein>
    <submittedName>
        <fullName evidence="12">Uncharacterized protein</fullName>
    </submittedName>
</protein>
<comment type="caution">
    <text evidence="12">The sequence shown here is derived from an EMBL/GenBank/DDBJ whole genome shotgun (WGS) entry which is preliminary data.</text>
</comment>
<name>A0AAV7EJT7_ARIFI</name>
<dbReference type="PROSITE" id="PS51017">
    <property type="entry name" value="CCT"/>
    <property type="match status" value="1"/>
</dbReference>
<sequence length="294" mass="32765">MASCGCSGCLGKKAVVLHGTHGGDEAPTTKEVAWMCDVCEWAPATLTCKADGAALCCACDADVHSAASPYNYASRHRRLPILLPTSGHGRHQYFSAQPDHFSSSLALPPPKYFNTTTTTTTNTTTTQQQQHHHHRPYLSDHDDQKLNYDHLLPAVKDFWSSNDETPQENNFQLDNMGLGRPKAAHEYPTFSTTTPLLNYMHSVCFPCNGGSISSSESVKANRTRSVEYCLSQGNTTTSCFTSVEREAKILKYREKRTKRNYGKTVRYWTRKADAETRPRIGGRFARVPDHNKTT</sequence>
<dbReference type="PANTHER" id="PTHR31319:SF77">
    <property type="entry name" value="ZINC FINGER PROTEIN CONSTANS-LIKE 4"/>
    <property type="match status" value="1"/>
</dbReference>
<dbReference type="CDD" id="cd19821">
    <property type="entry name" value="Bbox1_BBX-like"/>
    <property type="match status" value="1"/>
</dbReference>